<dbReference type="EMBL" id="LAZR01003328">
    <property type="protein sequence ID" value="KKN19497.1"/>
    <property type="molecule type" value="Genomic_DNA"/>
</dbReference>
<gene>
    <name evidence="1" type="ORF">LCGC14_0945060</name>
</gene>
<accession>A0A0F9P508</accession>
<dbReference type="AlphaFoldDB" id="A0A0F9P508"/>
<sequence length="57" mass="6404">MRLQNVFLSKAGNLELGINESGFLQIYFKTSGVEAFAEYGVSGVIPLNQWTYIAVRY</sequence>
<name>A0A0F9P508_9ZZZZ</name>
<reference evidence="1" key="1">
    <citation type="journal article" date="2015" name="Nature">
        <title>Complex archaea that bridge the gap between prokaryotes and eukaryotes.</title>
        <authorList>
            <person name="Spang A."/>
            <person name="Saw J.H."/>
            <person name="Jorgensen S.L."/>
            <person name="Zaremba-Niedzwiedzka K."/>
            <person name="Martijn J."/>
            <person name="Lind A.E."/>
            <person name="van Eijk R."/>
            <person name="Schleper C."/>
            <person name="Guy L."/>
            <person name="Ettema T.J."/>
        </authorList>
    </citation>
    <scope>NUCLEOTIDE SEQUENCE</scope>
</reference>
<evidence type="ECO:0008006" key="2">
    <source>
        <dbReference type="Google" id="ProtNLM"/>
    </source>
</evidence>
<protein>
    <recommendedName>
        <fullName evidence="2">Laminin G domain-containing protein</fullName>
    </recommendedName>
</protein>
<evidence type="ECO:0000313" key="1">
    <source>
        <dbReference type="EMBL" id="KKN19497.1"/>
    </source>
</evidence>
<comment type="caution">
    <text evidence="1">The sequence shown here is derived from an EMBL/GenBank/DDBJ whole genome shotgun (WGS) entry which is preliminary data.</text>
</comment>
<proteinExistence type="predicted"/>
<feature type="non-terminal residue" evidence="1">
    <location>
        <position position="57"/>
    </location>
</feature>
<organism evidence="1">
    <name type="scientific">marine sediment metagenome</name>
    <dbReference type="NCBI Taxonomy" id="412755"/>
    <lineage>
        <taxon>unclassified sequences</taxon>
        <taxon>metagenomes</taxon>
        <taxon>ecological metagenomes</taxon>
    </lineage>
</organism>